<accession>A0A0E0PBQ7</accession>
<name>A0A0E0PBQ7_ORYRU</name>
<feature type="region of interest" description="Disordered" evidence="1">
    <location>
        <begin position="1"/>
        <end position="28"/>
    </location>
</feature>
<feature type="compositionally biased region" description="Basic residues" evidence="1">
    <location>
        <begin position="48"/>
        <end position="57"/>
    </location>
</feature>
<evidence type="ECO:0000313" key="2">
    <source>
        <dbReference type="EnsemblPlants" id="ORUFI04G20660.1"/>
    </source>
</evidence>
<organism evidence="2 3">
    <name type="scientific">Oryza rufipogon</name>
    <name type="common">Brownbeard rice</name>
    <name type="synonym">Asian wild rice</name>
    <dbReference type="NCBI Taxonomy" id="4529"/>
    <lineage>
        <taxon>Eukaryota</taxon>
        <taxon>Viridiplantae</taxon>
        <taxon>Streptophyta</taxon>
        <taxon>Embryophyta</taxon>
        <taxon>Tracheophyta</taxon>
        <taxon>Spermatophyta</taxon>
        <taxon>Magnoliopsida</taxon>
        <taxon>Liliopsida</taxon>
        <taxon>Poales</taxon>
        <taxon>Poaceae</taxon>
        <taxon>BOP clade</taxon>
        <taxon>Oryzoideae</taxon>
        <taxon>Oryzeae</taxon>
        <taxon>Oryzinae</taxon>
        <taxon>Oryza</taxon>
    </lineage>
</organism>
<evidence type="ECO:0000313" key="3">
    <source>
        <dbReference type="Proteomes" id="UP000008022"/>
    </source>
</evidence>
<proteinExistence type="predicted"/>
<dbReference type="AlphaFoldDB" id="A0A0E0PBQ7"/>
<reference evidence="3" key="1">
    <citation type="submission" date="2013-06" db="EMBL/GenBank/DDBJ databases">
        <authorList>
            <person name="Zhao Q."/>
        </authorList>
    </citation>
    <scope>NUCLEOTIDE SEQUENCE</scope>
    <source>
        <strain evidence="3">cv. W1943</strain>
    </source>
</reference>
<keyword evidence="3" id="KW-1185">Reference proteome</keyword>
<sequence>MTDDAVTGDELRRGRPRRTPGIADSGDELQRGVRHELWRMWPRRRAVWHGCPGRRTRSPATSSDAAAPDEPPASRNPATSFRLS</sequence>
<dbReference type="HOGENOM" id="CLU_2531437_0_0_1"/>
<feature type="region of interest" description="Disordered" evidence="1">
    <location>
        <begin position="48"/>
        <end position="84"/>
    </location>
</feature>
<protein>
    <submittedName>
        <fullName evidence="2">Uncharacterized protein</fullName>
    </submittedName>
</protein>
<dbReference type="Gramene" id="ORUFI04G20660.1">
    <property type="protein sequence ID" value="ORUFI04G20660.1"/>
    <property type="gene ID" value="ORUFI04G20660"/>
</dbReference>
<evidence type="ECO:0000256" key="1">
    <source>
        <dbReference type="SAM" id="MobiDB-lite"/>
    </source>
</evidence>
<feature type="compositionally biased region" description="Low complexity" evidence="1">
    <location>
        <begin position="58"/>
        <end position="68"/>
    </location>
</feature>
<dbReference type="EnsemblPlants" id="ORUFI04G20660.1">
    <property type="protein sequence ID" value="ORUFI04G20660.1"/>
    <property type="gene ID" value="ORUFI04G20660"/>
</dbReference>
<reference evidence="2" key="2">
    <citation type="submission" date="2015-06" db="UniProtKB">
        <authorList>
            <consortium name="EnsemblPlants"/>
        </authorList>
    </citation>
    <scope>IDENTIFICATION</scope>
</reference>
<dbReference type="Proteomes" id="UP000008022">
    <property type="component" value="Unassembled WGS sequence"/>
</dbReference>